<proteinExistence type="predicted"/>
<comment type="caution">
    <text evidence="1">The sequence shown here is derived from an EMBL/GenBank/DDBJ whole genome shotgun (WGS) entry which is preliminary data.</text>
</comment>
<evidence type="ECO:0000313" key="2">
    <source>
        <dbReference type="Proteomes" id="UP000565089"/>
    </source>
</evidence>
<name>A0A7W7GLQ2_9ACTN</name>
<dbReference type="EMBL" id="JACHMS010000001">
    <property type="protein sequence ID" value="MBB4717843.1"/>
    <property type="molecule type" value="Genomic_DNA"/>
</dbReference>
<dbReference type="RefSeq" id="WP_246546280.1">
    <property type="nucleotide sequence ID" value="NZ_JACHMS010000001.1"/>
</dbReference>
<reference evidence="1 2" key="1">
    <citation type="submission" date="2020-08" db="EMBL/GenBank/DDBJ databases">
        <title>Sequencing the genomes of 1000 actinobacteria strains.</title>
        <authorList>
            <person name="Klenk H.-P."/>
        </authorList>
    </citation>
    <scope>NUCLEOTIDE SEQUENCE [LARGE SCALE GENOMIC DNA]</scope>
    <source>
        <strain evidence="1 2">DSM 40483</strain>
    </source>
</reference>
<gene>
    <name evidence="1" type="ORF">BJ965_007725</name>
</gene>
<keyword evidence="2" id="KW-1185">Reference proteome</keyword>
<dbReference type="Proteomes" id="UP000565089">
    <property type="component" value="Unassembled WGS sequence"/>
</dbReference>
<protein>
    <submittedName>
        <fullName evidence="1">Uncharacterized protein</fullName>
    </submittedName>
</protein>
<evidence type="ECO:0000313" key="1">
    <source>
        <dbReference type="EMBL" id="MBB4717843.1"/>
    </source>
</evidence>
<sequence length="94" mass="10139">MPAEQRRLITSAIDSAEEQLLQLRGVQTGPTAEVARRLLRGLGHSAGLIENAWKRTALAAVNGGVPLEEVARWVDVPVEVLRQMLTAGRQETGG</sequence>
<organism evidence="1 2">
    <name type="scientific">Streptomyces luteogriseus</name>
    <dbReference type="NCBI Taxonomy" id="68233"/>
    <lineage>
        <taxon>Bacteria</taxon>
        <taxon>Bacillati</taxon>
        <taxon>Actinomycetota</taxon>
        <taxon>Actinomycetes</taxon>
        <taxon>Kitasatosporales</taxon>
        <taxon>Streptomycetaceae</taxon>
        <taxon>Streptomyces</taxon>
    </lineage>
</organism>
<dbReference type="AlphaFoldDB" id="A0A7W7GLQ2"/>
<accession>A0A7W7GLQ2</accession>
<dbReference type="GeneID" id="95799769"/>